<dbReference type="EMBL" id="CAMXCT010006785">
    <property type="protein sequence ID" value="CAI4020015.1"/>
    <property type="molecule type" value="Genomic_DNA"/>
</dbReference>
<comment type="caution">
    <text evidence="7">The sequence shown here is derived from an EMBL/GenBank/DDBJ whole genome shotgun (WGS) entry which is preliminary data.</text>
</comment>
<evidence type="ECO:0000256" key="1">
    <source>
        <dbReference type="ARBA" id="ARBA00004141"/>
    </source>
</evidence>
<organism evidence="7">
    <name type="scientific">Cladocopium goreaui</name>
    <dbReference type="NCBI Taxonomy" id="2562237"/>
    <lineage>
        <taxon>Eukaryota</taxon>
        <taxon>Sar</taxon>
        <taxon>Alveolata</taxon>
        <taxon>Dinophyceae</taxon>
        <taxon>Suessiales</taxon>
        <taxon>Symbiodiniaceae</taxon>
        <taxon>Cladocopium</taxon>
    </lineage>
</organism>
<accession>A0A9P1GSG7</accession>
<dbReference type="Proteomes" id="UP001152797">
    <property type="component" value="Unassembled WGS sequence"/>
</dbReference>
<dbReference type="EMBL" id="CAMXCT030006785">
    <property type="protein sequence ID" value="CAL4807327.1"/>
    <property type="molecule type" value="Genomic_DNA"/>
</dbReference>
<feature type="transmembrane region" description="Helical" evidence="6">
    <location>
        <begin position="584"/>
        <end position="604"/>
    </location>
</feature>
<dbReference type="OrthoDB" id="423427at2759"/>
<reference evidence="7" key="1">
    <citation type="submission" date="2022-10" db="EMBL/GenBank/DDBJ databases">
        <authorList>
            <person name="Chen Y."/>
            <person name="Dougan E. K."/>
            <person name="Chan C."/>
            <person name="Rhodes N."/>
            <person name="Thang M."/>
        </authorList>
    </citation>
    <scope>NUCLEOTIDE SEQUENCE</scope>
</reference>
<feature type="transmembrane region" description="Helical" evidence="6">
    <location>
        <begin position="542"/>
        <end position="564"/>
    </location>
</feature>
<evidence type="ECO:0000313" key="7">
    <source>
        <dbReference type="EMBL" id="CAI4020015.1"/>
    </source>
</evidence>
<name>A0A9P1GSG7_9DINO</name>
<comment type="similarity">
    <text evidence="2">Belongs to the multi antimicrobial extrusion (MATE) (TC 2.A.66.1) family.</text>
</comment>
<sequence>MLPSVRGTFSAVEWQASLTSPRVLQRRWRRHPKGGIYGPNFNHFPTEVKMDWPPKDWAGQIGWQLAVFSKDRSRLFKLPESKRLLCVSHGWYYPDGIRSKGNKTISTVLCFASPHKHNHMDSLTIQEVRKFWELETEIKVLQGPEDSPAKMATAPAHFKDCEAKLEEDIFRHIGPFARSQKMDPQAAHRIAKLDEVLRQVPYQYQHKNRLRSDVAQLLQSCKTLQPQTGTFSGGARSDPAVPAATVSLPEVLRFVWPVMLTFLASTVQGLIDSAFVGRCGGSVQLAALAPGTSWLDSLSYLLSFISIGTLNVLATAKDAESRERLLSRSVMVAWCVGAVAAVPCMIWAPYLVALCGARGPVVPFAASYVKIRALGLPLDSLFRVCNAGLLSVRDSRTGLQVVGLQSLLNGIGDALICPRLGIAGAAITTLAAQGVTTLGMLWALRRKGLIKRFTVPSLEDCCSFLAFALPVCLTLALKVASVQFLSIAAAAKGVVAAAAHQITKSLLWVFGLLASESLSSTAQAFLPAFMQQKDQRGADQTLRLLLRLALLGAVGTVALLLLMTSQGGLRLFCEDEEVLKAVPVASRCCILLTPFTFCMEGAHIAAQRQQWLSRRLFLLTSLVGVSFHFLPQTAQLPEIWAVFVVYLFARGVWYSWGLWRPGGVLRAA</sequence>
<dbReference type="GO" id="GO:0015297">
    <property type="term" value="F:antiporter activity"/>
    <property type="evidence" value="ECO:0007669"/>
    <property type="project" value="InterPro"/>
</dbReference>
<feature type="transmembrane region" description="Helical" evidence="6">
    <location>
        <begin position="639"/>
        <end position="659"/>
    </location>
</feature>
<keyword evidence="3 6" id="KW-0812">Transmembrane</keyword>
<comment type="subcellular location">
    <subcellularLocation>
        <location evidence="1">Membrane</location>
        <topology evidence="1">Multi-pass membrane protein</topology>
    </subcellularLocation>
</comment>
<dbReference type="GO" id="GO:0042910">
    <property type="term" value="F:xenobiotic transmembrane transporter activity"/>
    <property type="evidence" value="ECO:0007669"/>
    <property type="project" value="InterPro"/>
</dbReference>
<proteinExistence type="inferred from homology"/>
<dbReference type="InterPro" id="IPR002528">
    <property type="entry name" value="MATE_fam"/>
</dbReference>
<feature type="transmembrane region" description="Helical" evidence="6">
    <location>
        <begin position="297"/>
        <end position="316"/>
    </location>
</feature>
<feature type="transmembrane region" description="Helical" evidence="6">
    <location>
        <begin position="328"/>
        <end position="350"/>
    </location>
</feature>
<feature type="transmembrane region" description="Helical" evidence="6">
    <location>
        <begin position="464"/>
        <end position="486"/>
    </location>
</feature>
<evidence type="ECO:0000256" key="2">
    <source>
        <dbReference type="ARBA" id="ARBA00010199"/>
    </source>
</evidence>
<evidence type="ECO:0000313" key="8">
    <source>
        <dbReference type="EMBL" id="CAL1173390.1"/>
    </source>
</evidence>
<evidence type="ECO:0008006" key="10">
    <source>
        <dbReference type="Google" id="ProtNLM"/>
    </source>
</evidence>
<feature type="transmembrane region" description="Helical" evidence="6">
    <location>
        <begin position="616"/>
        <end position="633"/>
    </location>
</feature>
<dbReference type="EMBL" id="CAMXCT020006785">
    <property type="protein sequence ID" value="CAL1173390.1"/>
    <property type="molecule type" value="Genomic_DNA"/>
</dbReference>
<keyword evidence="5 6" id="KW-0472">Membrane</keyword>
<dbReference type="PANTHER" id="PTHR42893:SF9">
    <property type="entry name" value="PROTEIN DETOXIFICATION 46, CHLOROPLASTIC"/>
    <property type="match status" value="1"/>
</dbReference>
<gene>
    <name evidence="7" type="ORF">C1SCF055_LOCUS44468</name>
</gene>
<feature type="transmembrane region" description="Helical" evidence="6">
    <location>
        <begin position="506"/>
        <end position="530"/>
    </location>
</feature>
<evidence type="ECO:0000256" key="4">
    <source>
        <dbReference type="ARBA" id="ARBA00022989"/>
    </source>
</evidence>
<evidence type="ECO:0000256" key="5">
    <source>
        <dbReference type="ARBA" id="ARBA00023136"/>
    </source>
</evidence>
<evidence type="ECO:0000313" key="9">
    <source>
        <dbReference type="Proteomes" id="UP001152797"/>
    </source>
</evidence>
<dbReference type="GO" id="GO:0016020">
    <property type="term" value="C:membrane"/>
    <property type="evidence" value="ECO:0007669"/>
    <property type="project" value="UniProtKB-SubCell"/>
</dbReference>
<evidence type="ECO:0000256" key="6">
    <source>
        <dbReference type="SAM" id="Phobius"/>
    </source>
</evidence>
<dbReference type="AlphaFoldDB" id="A0A9P1GSG7"/>
<evidence type="ECO:0000256" key="3">
    <source>
        <dbReference type="ARBA" id="ARBA00022692"/>
    </source>
</evidence>
<dbReference type="Pfam" id="PF01554">
    <property type="entry name" value="MatE"/>
    <property type="match status" value="1"/>
</dbReference>
<dbReference type="InterPro" id="IPR044644">
    <property type="entry name" value="DinF-like"/>
</dbReference>
<reference evidence="8" key="2">
    <citation type="submission" date="2024-04" db="EMBL/GenBank/DDBJ databases">
        <authorList>
            <person name="Chen Y."/>
            <person name="Shah S."/>
            <person name="Dougan E. K."/>
            <person name="Thang M."/>
            <person name="Chan C."/>
        </authorList>
    </citation>
    <scope>NUCLEOTIDE SEQUENCE [LARGE SCALE GENOMIC DNA]</scope>
</reference>
<feature type="transmembrane region" description="Helical" evidence="6">
    <location>
        <begin position="422"/>
        <end position="444"/>
    </location>
</feature>
<keyword evidence="9" id="KW-1185">Reference proteome</keyword>
<keyword evidence="4 6" id="KW-1133">Transmembrane helix</keyword>
<dbReference type="PANTHER" id="PTHR42893">
    <property type="entry name" value="PROTEIN DETOXIFICATION 44, CHLOROPLASTIC-RELATED"/>
    <property type="match status" value="1"/>
</dbReference>
<protein>
    <recommendedName>
        <fullName evidence="10">Protein DETOXIFICATION</fullName>
    </recommendedName>
</protein>